<dbReference type="PROSITE" id="PS51671">
    <property type="entry name" value="ACT"/>
    <property type="match status" value="1"/>
</dbReference>
<dbReference type="InterPro" id="IPR045865">
    <property type="entry name" value="ACT-like_dom_sf"/>
</dbReference>
<evidence type="ECO:0000313" key="11">
    <source>
        <dbReference type="EMBL" id="CAD8341162.1"/>
    </source>
</evidence>
<dbReference type="EMBL" id="HBEF01021487">
    <property type="protein sequence ID" value="CAD8341162.1"/>
    <property type="molecule type" value="Transcribed_RNA"/>
</dbReference>
<proteinExistence type="inferred from homology"/>
<evidence type="ECO:0000256" key="7">
    <source>
        <dbReference type="ARBA" id="ARBA00023033"/>
    </source>
</evidence>
<dbReference type="GO" id="GO:0009094">
    <property type="term" value="P:L-phenylalanine biosynthetic process"/>
    <property type="evidence" value="ECO:0007669"/>
    <property type="project" value="InterPro"/>
</dbReference>
<dbReference type="Gene3D" id="1.10.800.10">
    <property type="entry name" value="Aromatic amino acid hydroxylase"/>
    <property type="match status" value="1"/>
</dbReference>
<dbReference type="SUPFAM" id="SSF55021">
    <property type="entry name" value="ACT-like"/>
    <property type="match status" value="1"/>
</dbReference>
<comment type="similarity">
    <text evidence="2">Belongs to the biopterin-dependent aromatic amino acid hydroxylase family.</text>
</comment>
<sequence length="573" mass="65627">MRAIYYRCPQSRPQEAAAAAATDRSSFEPFYWCLAVPFILILLSHHTTPNTMMAPSSIAQRCASICRIDLKALGRARSTARCLSSFGTTRSFKENDMVHHDIDHGVRCQQWSTFHGKIPVLQHGYESYYQGNRPEHPFRHSESDFAVDTNHNRKSQHALTDQPTVSVLMELDDGVGMLHNVLKYFWKHDVNISRIESRPAHIDEDGACKFDFFIDFHGSFQDANIQQLMREIRPIATKLLTLDQKDVAWFPRHISELDLIAHRTLDVGIDLQSDHPGFTDEEYRHRRNELAQHAMEHAWDKKIEHVEYTAGEIDTWATVWTEMEPLWDQYACREFKESMAVMKENCGYSRDNIPQSQDINDFLRDRTGFRVRPVAGLLSSRDFLNGLAFRVFFSTQYIRHHSQPMYTPEPDICHELLGHAPMFANTDFADFSQEIGLASLGASEEDIQKLARCYWHSVEFGLCREDGNAKAYGAGLLSSFGEIKHACSGHVPDNDDSAQEVPQMVDWDPAAAAAQDFPVTTFQPVYFVAQSLADAKQKMRRYCEVLPRPFCALHNAKTDSIYIDRPVRRANNE</sequence>
<dbReference type="PROSITE" id="PS00858">
    <property type="entry name" value="PREPHENATE_DEHYDR_2"/>
    <property type="match status" value="1"/>
</dbReference>
<name>A0A7R9ZRH2_9STRA</name>
<dbReference type="InterPro" id="IPR018528">
    <property type="entry name" value="Preph_deHydtase_CS"/>
</dbReference>
<evidence type="ECO:0000256" key="8">
    <source>
        <dbReference type="PIRSR" id="PIRSR601273-2"/>
    </source>
</evidence>
<dbReference type="PROSITE" id="PS51410">
    <property type="entry name" value="BH4_AAA_HYDROXYL_2"/>
    <property type="match status" value="1"/>
</dbReference>
<reference evidence="11" key="1">
    <citation type="submission" date="2021-01" db="EMBL/GenBank/DDBJ databases">
        <authorList>
            <person name="Corre E."/>
            <person name="Pelletier E."/>
            <person name="Niang G."/>
            <person name="Scheremetjew M."/>
            <person name="Finn R."/>
            <person name="Kale V."/>
            <person name="Holt S."/>
            <person name="Cochrane G."/>
            <person name="Meng A."/>
            <person name="Brown T."/>
            <person name="Cohen L."/>
        </authorList>
    </citation>
    <scope>NUCLEOTIDE SEQUENCE</scope>
    <source>
        <strain evidence="11">CCMP3328</strain>
    </source>
</reference>
<evidence type="ECO:0000256" key="2">
    <source>
        <dbReference type="ARBA" id="ARBA00009712"/>
    </source>
</evidence>
<dbReference type="InterPro" id="IPR001273">
    <property type="entry name" value="ArAA_hydroxylase"/>
</dbReference>
<feature type="domain" description="Biopterin-dependent aromatic amino acid hydroxylase family profile" evidence="9">
    <location>
        <begin position="235"/>
        <end position="573"/>
    </location>
</feature>
<feature type="binding site" evidence="8">
    <location>
        <position position="459"/>
    </location>
    <ligand>
        <name>Fe cation</name>
        <dbReference type="ChEBI" id="CHEBI:24875"/>
    </ligand>
</feature>
<evidence type="ECO:0000259" key="9">
    <source>
        <dbReference type="PROSITE" id="PS51410"/>
    </source>
</evidence>
<dbReference type="InterPro" id="IPR002912">
    <property type="entry name" value="ACT_dom"/>
</dbReference>
<feature type="binding site" evidence="8">
    <location>
        <position position="414"/>
    </location>
    <ligand>
        <name>Fe cation</name>
        <dbReference type="ChEBI" id="CHEBI:24875"/>
    </ligand>
</feature>
<organism evidence="11">
    <name type="scientific">Craspedostauros australis</name>
    <dbReference type="NCBI Taxonomy" id="1486917"/>
    <lineage>
        <taxon>Eukaryota</taxon>
        <taxon>Sar</taxon>
        <taxon>Stramenopiles</taxon>
        <taxon>Ochrophyta</taxon>
        <taxon>Bacillariophyta</taxon>
        <taxon>Bacillariophyceae</taxon>
        <taxon>Bacillariophycidae</taxon>
        <taxon>Naviculales</taxon>
        <taxon>Naviculaceae</taxon>
        <taxon>Craspedostauros</taxon>
    </lineage>
</organism>
<dbReference type="InterPro" id="IPR036329">
    <property type="entry name" value="Aro-AA_hydroxylase_C_sf"/>
</dbReference>
<feature type="binding site" evidence="8">
    <location>
        <position position="419"/>
    </location>
    <ligand>
        <name>Fe cation</name>
        <dbReference type="ChEBI" id="CHEBI:24875"/>
    </ligand>
</feature>
<accession>A0A7R9ZRH2</accession>
<keyword evidence="4 8" id="KW-0479">Metal-binding</keyword>
<dbReference type="GO" id="GO:0004505">
    <property type="term" value="F:phenylalanine 4-monooxygenase activity"/>
    <property type="evidence" value="ECO:0007669"/>
    <property type="project" value="UniProtKB-EC"/>
</dbReference>
<dbReference type="SUPFAM" id="SSF56534">
    <property type="entry name" value="Aromatic aminoacid monoxygenases, catalytic and oligomerization domains"/>
    <property type="match status" value="1"/>
</dbReference>
<keyword evidence="6 8" id="KW-0408">Iron</keyword>
<dbReference type="InterPro" id="IPR036951">
    <property type="entry name" value="ArAA_hydroxylase_sf"/>
</dbReference>
<protein>
    <recommendedName>
        <fullName evidence="3">phenylalanine 4-monooxygenase</fullName>
        <ecNumber evidence="3">1.14.16.1</ecNumber>
    </recommendedName>
</protein>
<keyword evidence="7" id="KW-0503">Monooxygenase</keyword>
<dbReference type="InterPro" id="IPR019774">
    <property type="entry name" value="Aromatic-AA_hydroxylase_C"/>
</dbReference>
<keyword evidence="5" id="KW-0560">Oxidoreductase</keyword>
<dbReference type="GO" id="GO:0004664">
    <property type="term" value="F:prephenate dehydratase activity"/>
    <property type="evidence" value="ECO:0007669"/>
    <property type="project" value="InterPro"/>
</dbReference>
<comment type="cofactor">
    <cofactor evidence="1 8">
        <name>Fe(2+)</name>
        <dbReference type="ChEBI" id="CHEBI:29033"/>
    </cofactor>
</comment>
<evidence type="ECO:0000256" key="1">
    <source>
        <dbReference type="ARBA" id="ARBA00001954"/>
    </source>
</evidence>
<gene>
    <name evidence="11" type="ORF">CAUS1442_LOCUS13297</name>
</gene>
<evidence type="ECO:0000256" key="3">
    <source>
        <dbReference type="ARBA" id="ARBA00011995"/>
    </source>
</evidence>
<dbReference type="PANTHER" id="PTHR11473:SF24">
    <property type="entry name" value="PHENYLALANINE-4-HYDROXYLASE"/>
    <property type="match status" value="1"/>
</dbReference>
<dbReference type="EC" id="1.14.16.1" evidence="3"/>
<dbReference type="AlphaFoldDB" id="A0A7R9ZRH2"/>
<dbReference type="GO" id="GO:0005506">
    <property type="term" value="F:iron ion binding"/>
    <property type="evidence" value="ECO:0007669"/>
    <property type="project" value="InterPro"/>
</dbReference>
<evidence type="ECO:0000259" key="10">
    <source>
        <dbReference type="PROSITE" id="PS51671"/>
    </source>
</evidence>
<evidence type="ECO:0000256" key="6">
    <source>
        <dbReference type="ARBA" id="ARBA00023004"/>
    </source>
</evidence>
<dbReference type="Pfam" id="PF00351">
    <property type="entry name" value="Biopterin_H"/>
    <property type="match status" value="1"/>
</dbReference>
<dbReference type="PRINTS" id="PR00372">
    <property type="entry name" value="FYWHYDRXLASE"/>
</dbReference>
<evidence type="ECO:0000256" key="4">
    <source>
        <dbReference type="ARBA" id="ARBA00022723"/>
    </source>
</evidence>
<feature type="domain" description="ACT" evidence="10">
    <location>
        <begin position="166"/>
        <end position="249"/>
    </location>
</feature>
<dbReference type="PANTHER" id="PTHR11473">
    <property type="entry name" value="AROMATIC AMINO ACID HYDROXYLASE"/>
    <property type="match status" value="1"/>
</dbReference>
<dbReference type="CDD" id="cd04880">
    <property type="entry name" value="ACT_AAAH-PDT-like"/>
    <property type="match status" value="1"/>
</dbReference>
<evidence type="ECO:0000256" key="5">
    <source>
        <dbReference type="ARBA" id="ARBA00023002"/>
    </source>
</evidence>